<dbReference type="OrthoDB" id="3263285at2759"/>
<evidence type="ECO:0000256" key="1">
    <source>
        <dbReference type="ARBA" id="ARBA00001554"/>
    </source>
</evidence>
<gene>
    <name evidence="5" type="ORF">SERLADRAFT_467012</name>
</gene>
<organism>
    <name type="scientific">Serpula lacrymans var. lacrymans (strain S7.9)</name>
    <name type="common">Dry rot fungus</name>
    <dbReference type="NCBI Taxonomy" id="578457"/>
    <lineage>
        <taxon>Eukaryota</taxon>
        <taxon>Fungi</taxon>
        <taxon>Dikarya</taxon>
        <taxon>Basidiomycota</taxon>
        <taxon>Agaricomycotina</taxon>
        <taxon>Agaricomycetes</taxon>
        <taxon>Agaricomycetidae</taxon>
        <taxon>Boletales</taxon>
        <taxon>Coniophorineae</taxon>
        <taxon>Serpulaceae</taxon>
        <taxon>Serpula</taxon>
    </lineage>
</organism>
<evidence type="ECO:0000256" key="4">
    <source>
        <dbReference type="ARBA" id="ARBA00023239"/>
    </source>
</evidence>
<name>F8NVE5_SERL9</name>
<evidence type="ECO:0000313" key="5">
    <source>
        <dbReference type="EMBL" id="EGO26046.1"/>
    </source>
</evidence>
<dbReference type="EMBL" id="GL945433">
    <property type="protein sequence ID" value="EGO26046.1"/>
    <property type="molecule type" value="Genomic_DNA"/>
</dbReference>
<accession>F8NVE5</accession>
<evidence type="ECO:0000256" key="2">
    <source>
        <dbReference type="ARBA" id="ARBA00006472"/>
    </source>
</evidence>
<reference evidence="5" key="1">
    <citation type="submission" date="2011-04" db="EMBL/GenBank/DDBJ databases">
        <title>Evolution of plant cell wall degrading machinery underlies the functional diversity of forest fungi.</title>
        <authorList>
            <consortium name="US DOE Joint Genome Institute (JGI-PGF)"/>
            <person name="Eastwood D.C."/>
            <person name="Floudas D."/>
            <person name="Binder M."/>
            <person name="Majcherczyk A."/>
            <person name="Schneider P."/>
            <person name="Aerts A."/>
            <person name="Asiegbu F.O."/>
            <person name="Baker S.E."/>
            <person name="Barry K."/>
            <person name="Bendiksby M."/>
            <person name="Blumentritt M."/>
            <person name="Coutinho P.M."/>
            <person name="Cullen D."/>
            <person name="Cullen D."/>
            <person name="Gathman A."/>
            <person name="Goodell B."/>
            <person name="Henrissat B."/>
            <person name="Ihrmark K."/>
            <person name="Kauserud H."/>
            <person name="Kohler A."/>
            <person name="LaButti K."/>
            <person name="Lapidus A."/>
            <person name="Lavin J.L."/>
            <person name="Lee Y.-H."/>
            <person name="Lindquist E."/>
            <person name="Lilly W."/>
            <person name="Lucas S."/>
            <person name="Morin E."/>
            <person name="Murat C."/>
            <person name="Oguiza J.A."/>
            <person name="Park J."/>
            <person name="Pisabarro A.G."/>
            <person name="Riley R."/>
            <person name="Rosling A."/>
            <person name="Salamov A."/>
            <person name="Schmidt O."/>
            <person name="Schmutz J."/>
            <person name="Skrede I."/>
            <person name="Stenlid J."/>
            <person name="Wiebenga A."/>
            <person name="Xie X."/>
            <person name="Kues U."/>
            <person name="Hibbett D.S."/>
            <person name="Hoffmeister D."/>
            <person name="Hogberg N."/>
            <person name="Martin F."/>
            <person name="Grigoriev I.V."/>
            <person name="Watkinson S.C."/>
        </authorList>
    </citation>
    <scope>NUCLEOTIDE SEQUENCE</scope>
    <source>
        <strain evidence="5">S7.9</strain>
    </source>
</reference>
<dbReference type="InterPro" id="IPR001533">
    <property type="entry name" value="Pterin_deHydtase"/>
</dbReference>
<dbReference type="Gene3D" id="3.30.1360.20">
    <property type="entry name" value="Transcriptional coactivator/pterin dehydratase"/>
    <property type="match status" value="1"/>
</dbReference>
<dbReference type="GeneID" id="18819162"/>
<dbReference type="SUPFAM" id="SSF55248">
    <property type="entry name" value="PCD-like"/>
    <property type="match status" value="1"/>
</dbReference>
<keyword evidence="4" id="KW-0456">Lyase</keyword>
<dbReference type="KEGG" id="sla:SERLADRAFT_467012"/>
<comment type="catalytic activity">
    <reaction evidence="1">
        <text>(4aS,6R)-4a-hydroxy-L-erythro-5,6,7,8-tetrahydrobiopterin = (6R)-L-erythro-6,7-dihydrobiopterin + H2O</text>
        <dbReference type="Rhea" id="RHEA:11920"/>
        <dbReference type="ChEBI" id="CHEBI:15377"/>
        <dbReference type="ChEBI" id="CHEBI:15642"/>
        <dbReference type="ChEBI" id="CHEBI:43120"/>
        <dbReference type="EC" id="4.2.1.96"/>
    </reaction>
</comment>
<dbReference type="GO" id="GO:0008124">
    <property type="term" value="F:4-alpha-hydroxytetrahydrobiopterin dehydratase activity"/>
    <property type="evidence" value="ECO:0007669"/>
    <property type="project" value="UniProtKB-EC"/>
</dbReference>
<evidence type="ECO:0000256" key="3">
    <source>
        <dbReference type="ARBA" id="ARBA00013252"/>
    </source>
</evidence>
<proteinExistence type="inferred from homology"/>
<comment type="similarity">
    <text evidence="2">Belongs to the pterin-4-alpha-carbinolamine dehydratase family.</text>
</comment>
<dbReference type="HOGENOM" id="CLU_092532_0_0_1"/>
<dbReference type="AlphaFoldDB" id="F8NVE5"/>
<dbReference type="InterPro" id="IPR036428">
    <property type="entry name" value="PCD_sf"/>
</dbReference>
<dbReference type="Pfam" id="PF01329">
    <property type="entry name" value="Pterin_4a"/>
    <property type="match status" value="1"/>
</dbReference>
<dbReference type="EC" id="4.2.1.96" evidence="3"/>
<dbReference type="Proteomes" id="UP000008064">
    <property type="component" value="Unassembled WGS sequence"/>
</dbReference>
<protein>
    <recommendedName>
        <fullName evidence="3">4a-hydroxytetrahydrobiopterin dehydratase</fullName>
        <ecNumber evidence="3">4.2.1.96</ecNumber>
    </recommendedName>
</protein>
<dbReference type="GO" id="GO:0006729">
    <property type="term" value="P:tetrahydrobiopterin biosynthetic process"/>
    <property type="evidence" value="ECO:0007669"/>
    <property type="project" value="InterPro"/>
</dbReference>
<dbReference type="RefSeq" id="XP_007318168.1">
    <property type="nucleotide sequence ID" value="XM_007318106.1"/>
</dbReference>
<sequence>MIVTFQLASDPLVVVSRRSCTMLRSPVSRCLFPSRRSNLKFSSHTVICETERGHCAGEDIAPFALSEGNHFSDDPTHDLSTGTKVMPVRPLPTLPSRPGFPIPHLNVDDVDNYVIPLLSRNWRISRAFVSKTRYNLSLSQRFDFDKYSNLMEFLNKLATLSKAERHHPRMIIDKSTVELFLHTHSAYRVRNSDEKPIFHIQQPGVTLCDVRYAIFVDQLFSNEFESMGCGVRYVPKAQGILQELSLREARKRFGEYRPTLKTL</sequence>